<comment type="similarity">
    <text evidence="1">Belongs to the glycosyl hydrolase 33 family.</text>
</comment>
<feature type="non-terminal residue" evidence="3">
    <location>
        <position position="437"/>
    </location>
</feature>
<dbReference type="GO" id="GO:0016020">
    <property type="term" value="C:membrane"/>
    <property type="evidence" value="ECO:0007669"/>
    <property type="project" value="TreeGrafter"/>
</dbReference>
<gene>
    <name evidence="3" type="ORF">DSTB1V02_LOCUS14265</name>
</gene>
<reference evidence="3" key="1">
    <citation type="submission" date="2020-11" db="EMBL/GenBank/DDBJ databases">
        <authorList>
            <person name="Tran Van P."/>
        </authorList>
    </citation>
    <scope>NUCLEOTIDE SEQUENCE</scope>
</reference>
<evidence type="ECO:0000256" key="1">
    <source>
        <dbReference type="ARBA" id="ARBA00009348"/>
    </source>
</evidence>
<dbReference type="GO" id="GO:0009313">
    <property type="term" value="P:oligosaccharide catabolic process"/>
    <property type="evidence" value="ECO:0007669"/>
    <property type="project" value="TreeGrafter"/>
</dbReference>
<dbReference type="GO" id="GO:0004308">
    <property type="term" value="F:exo-alpha-sialidase activity"/>
    <property type="evidence" value="ECO:0007669"/>
    <property type="project" value="InterPro"/>
</dbReference>
<sequence length="437" mass="48433">NPNNGATRDNITIKASLDLGETWLPANQVLIDERLSYGYSCLTMLDENTIGILYEGTKDLYFVKVPVNTTAQVPVFVSGTEGHKSYRIPAIIKNGTGELLAFAEGRVAGSNDFGDINIVLKKSTDNGKTWGSMTTVLDYNDLQAGNPAPVFDNSDPNFPKGRVFLFYNTGNNHEGEVRKGIGLREVWYKTSTDGGNTWSEGVNITLQTHRPNQPSVNPAYTFKEDWRSYANTPGHAMQFDEGKYKGRIFIAANHSTGEPQKQFTDYASHGFYTDDHGKTFKLSEIVKIEGSNEATATAISNNRLMLNARNQKGDKRSRIVAISNNGGETWDETYFDENLPDPVCEGSILTIGKKKGKSILAFCNAADTKNRDNLTLRISFDEGKTWKISKLVYAGAGKKDKSPSAYSDIVKISKKTMGVLFEKDNYSQIVFSNINWK</sequence>
<dbReference type="EMBL" id="CAJPEV010010198">
    <property type="protein sequence ID" value="CAG0905922.1"/>
    <property type="molecule type" value="Genomic_DNA"/>
</dbReference>
<dbReference type="GO" id="GO:0005737">
    <property type="term" value="C:cytoplasm"/>
    <property type="evidence" value="ECO:0007669"/>
    <property type="project" value="TreeGrafter"/>
</dbReference>
<dbReference type="GO" id="GO:0006689">
    <property type="term" value="P:ganglioside catabolic process"/>
    <property type="evidence" value="ECO:0007669"/>
    <property type="project" value="TreeGrafter"/>
</dbReference>
<keyword evidence="4" id="KW-1185">Reference proteome</keyword>
<protein>
    <recommendedName>
        <fullName evidence="2">Sialidase domain-containing protein</fullName>
    </recommendedName>
</protein>
<dbReference type="SUPFAM" id="SSF50939">
    <property type="entry name" value="Sialidases"/>
    <property type="match status" value="2"/>
</dbReference>
<name>A0A7R9AHR1_9CRUS</name>
<dbReference type="InterPro" id="IPR026856">
    <property type="entry name" value="Sialidase_fam"/>
</dbReference>
<dbReference type="Proteomes" id="UP000677054">
    <property type="component" value="Unassembled WGS sequence"/>
</dbReference>
<organism evidence="3">
    <name type="scientific">Darwinula stevensoni</name>
    <dbReference type="NCBI Taxonomy" id="69355"/>
    <lineage>
        <taxon>Eukaryota</taxon>
        <taxon>Metazoa</taxon>
        <taxon>Ecdysozoa</taxon>
        <taxon>Arthropoda</taxon>
        <taxon>Crustacea</taxon>
        <taxon>Oligostraca</taxon>
        <taxon>Ostracoda</taxon>
        <taxon>Podocopa</taxon>
        <taxon>Podocopida</taxon>
        <taxon>Darwinulocopina</taxon>
        <taxon>Darwinuloidea</taxon>
        <taxon>Darwinulidae</taxon>
        <taxon>Darwinula</taxon>
    </lineage>
</organism>
<accession>A0A7R9AHR1</accession>
<dbReference type="PANTHER" id="PTHR10628">
    <property type="entry name" value="SIALIDASE"/>
    <property type="match status" value="1"/>
</dbReference>
<dbReference type="EMBL" id="LR909716">
    <property type="protein sequence ID" value="CAD7254519.1"/>
    <property type="molecule type" value="Genomic_DNA"/>
</dbReference>
<evidence type="ECO:0000313" key="3">
    <source>
        <dbReference type="EMBL" id="CAD7254519.1"/>
    </source>
</evidence>
<proteinExistence type="inferred from homology"/>
<dbReference type="PANTHER" id="PTHR10628:SF30">
    <property type="entry name" value="EXO-ALPHA-SIALIDASE"/>
    <property type="match status" value="1"/>
</dbReference>
<dbReference type="AlphaFoldDB" id="A0A7R9AHR1"/>
<dbReference type="InterPro" id="IPR036278">
    <property type="entry name" value="Sialidase_sf"/>
</dbReference>
<dbReference type="OrthoDB" id="2739686at2759"/>
<dbReference type="CDD" id="cd15482">
    <property type="entry name" value="Sialidase_non-viral"/>
    <property type="match status" value="2"/>
</dbReference>
<feature type="domain" description="Sialidase" evidence="2">
    <location>
        <begin position="97"/>
        <end position="411"/>
    </location>
</feature>
<evidence type="ECO:0000313" key="4">
    <source>
        <dbReference type="Proteomes" id="UP000677054"/>
    </source>
</evidence>
<evidence type="ECO:0000259" key="2">
    <source>
        <dbReference type="Pfam" id="PF13088"/>
    </source>
</evidence>
<dbReference type="Pfam" id="PF13088">
    <property type="entry name" value="BNR_2"/>
    <property type="match status" value="1"/>
</dbReference>
<dbReference type="InterPro" id="IPR011040">
    <property type="entry name" value="Sialidase"/>
</dbReference>
<feature type="non-terminal residue" evidence="3">
    <location>
        <position position="1"/>
    </location>
</feature>
<dbReference type="Gene3D" id="2.120.10.10">
    <property type="match status" value="2"/>
</dbReference>